<dbReference type="EMBL" id="CAJNOQ010002581">
    <property type="protein sequence ID" value="CAF0966828.1"/>
    <property type="molecule type" value="Genomic_DNA"/>
</dbReference>
<feature type="domain" description="PDZ" evidence="2">
    <location>
        <begin position="9"/>
        <end position="106"/>
    </location>
</feature>
<feature type="region of interest" description="Disordered" evidence="1">
    <location>
        <begin position="125"/>
        <end position="179"/>
    </location>
</feature>
<sequence length="411" mass="46208">MALVPVVKVVDLYRHDQLEDGYGIEWIGGGNEDEHQQQPETISVRSVQTNCEHLPTQIRRSLSKILPGDVVVELNGVSTVNMGMREFIKNLKLSGSRVRIRLKSDYSGYSSPTCQYYINNSHPPSWHSPSSLTQSEDNDETLSDNDSIPLQSLSHLTNGHSSNDCIPQQKQQHQQHSKLAYIQSTTTKSSDFLPLTNAQQYVGLNGSRSCDYIDSGELFIGNSSLSKNNNQHHSCADIITQNNEKNNHISEKSLTDIITTPLVPMSDMCTYIQLEQHSGSNSTADYDNIENITGLESQLIANGPNNSADDKQHQQQLLYSGLSPPSIQRLAQGQIFQELDQKTKQQIDERLKHLEEDEDNHENHSPITSEAVNKSVDLPSACRLAKRLYLLDGFKSTDVMRHLCKRYFMLE</sequence>
<evidence type="ECO:0000256" key="1">
    <source>
        <dbReference type="SAM" id="MobiDB-lite"/>
    </source>
</evidence>
<feature type="compositionally biased region" description="Polar residues" evidence="1">
    <location>
        <begin position="144"/>
        <end position="166"/>
    </location>
</feature>
<dbReference type="PROSITE" id="PS50106">
    <property type="entry name" value="PDZ"/>
    <property type="match status" value="1"/>
</dbReference>
<accession>A0A814EIM6</accession>
<dbReference type="Proteomes" id="UP000681722">
    <property type="component" value="Unassembled WGS sequence"/>
</dbReference>
<dbReference type="OrthoDB" id="6284090at2759"/>
<evidence type="ECO:0000313" key="5">
    <source>
        <dbReference type="Proteomes" id="UP000663829"/>
    </source>
</evidence>
<name>A0A814EIM6_9BILA</name>
<evidence type="ECO:0000259" key="2">
    <source>
        <dbReference type="PROSITE" id="PS50106"/>
    </source>
</evidence>
<dbReference type="InterPro" id="IPR036034">
    <property type="entry name" value="PDZ_sf"/>
</dbReference>
<dbReference type="InterPro" id="IPR001478">
    <property type="entry name" value="PDZ"/>
</dbReference>
<dbReference type="Gene3D" id="2.30.42.10">
    <property type="match status" value="1"/>
</dbReference>
<evidence type="ECO:0000313" key="4">
    <source>
        <dbReference type="EMBL" id="CAF3740333.1"/>
    </source>
</evidence>
<gene>
    <name evidence="3" type="ORF">GPM918_LOCUS12023</name>
    <name evidence="4" type="ORF">SRO942_LOCUS12024</name>
</gene>
<keyword evidence="5" id="KW-1185">Reference proteome</keyword>
<organism evidence="3 5">
    <name type="scientific">Didymodactylos carnosus</name>
    <dbReference type="NCBI Taxonomy" id="1234261"/>
    <lineage>
        <taxon>Eukaryota</taxon>
        <taxon>Metazoa</taxon>
        <taxon>Spiralia</taxon>
        <taxon>Gnathifera</taxon>
        <taxon>Rotifera</taxon>
        <taxon>Eurotatoria</taxon>
        <taxon>Bdelloidea</taxon>
        <taxon>Philodinida</taxon>
        <taxon>Philodinidae</taxon>
        <taxon>Didymodactylos</taxon>
    </lineage>
</organism>
<dbReference type="AlphaFoldDB" id="A0A814EIM6"/>
<dbReference type="EMBL" id="CAJOBC010002581">
    <property type="protein sequence ID" value="CAF3740333.1"/>
    <property type="molecule type" value="Genomic_DNA"/>
</dbReference>
<protein>
    <recommendedName>
        <fullName evidence="2">PDZ domain-containing protein</fullName>
    </recommendedName>
</protein>
<evidence type="ECO:0000313" key="3">
    <source>
        <dbReference type="EMBL" id="CAF0966828.1"/>
    </source>
</evidence>
<dbReference type="SUPFAM" id="SSF50156">
    <property type="entry name" value="PDZ domain-like"/>
    <property type="match status" value="1"/>
</dbReference>
<comment type="caution">
    <text evidence="3">The sequence shown here is derived from an EMBL/GenBank/DDBJ whole genome shotgun (WGS) entry which is preliminary data.</text>
</comment>
<dbReference type="Proteomes" id="UP000663829">
    <property type="component" value="Unassembled WGS sequence"/>
</dbReference>
<proteinExistence type="predicted"/>
<reference evidence="3" key="1">
    <citation type="submission" date="2021-02" db="EMBL/GenBank/DDBJ databases">
        <authorList>
            <person name="Nowell W R."/>
        </authorList>
    </citation>
    <scope>NUCLEOTIDE SEQUENCE</scope>
</reference>